<keyword evidence="11" id="KW-1185">Reference proteome</keyword>
<evidence type="ECO:0000256" key="2">
    <source>
        <dbReference type="ARBA" id="ARBA00010718"/>
    </source>
</evidence>
<evidence type="ECO:0000256" key="3">
    <source>
        <dbReference type="ARBA" id="ARBA00012925"/>
    </source>
</evidence>
<evidence type="ECO:0000313" key="10">
    <source>
        <dbReference type="EMBL" id="KAF2884963.1"/>
    </source>
</evidence>
<accession>A0A8K0CCV7</accession>
<name>A0A8K0CCV7_IGNLU</name>
<dbReference type="OrthoDB" id="429145at2759"/>
<dbReference type="PANTHER" id="PTHR18952">
    <property type="entry name" value="CARBONIC ANHYDRASE"/>
    <property type="match status" value="1"/>
</dbReference>
<dbReference type="PROSITE" id="PS00162">
    <property type="entry name" value="ALPHA_CA_1"/>
    <property type="match status" value="1"/>
</dbReference>
<comment type="caution">
    <text evidence="10">The sequence shown here is derived from an EMBL/GenBank/DDBJ whole genome shotgun (WGS) entry which is preliminary data.</text>
</comment>
<sequence length="269" mass="30439">FDNPTFIFVFVTFSGPLTWSKNYPEACGDKQSPVDITPVDLKTFNALQRLTWKYIPENTETVTNPGYCWKVQVNGKGSELSGGPLDGKYVLEQFHCHWGATDNQGSEHTINGRKFAGELHLVHWNSTKYSSFEEACKHPDGLCVLAILLKPGRTHYELNKIVAKLSNIQYKGETVKLGVPVDPGSFIPQCSGYWTYQGSLTTPPCSECVIWIIFQDPIEISHEQLNVFRALKTFCSEDNCPHEDKEGYVLNNYRPTLPLGRREIRECSQ</sequence>
<evidence type="ECO:0000313" key="11">
    <source>
        <dbReference type="Proteomes" id="UP000801492"/>
    </source>
</evidence>
<dbReference type="EC" id="4.2.1.1" evidence="3 8"/>
<comment type="cofactor">
    <cofactor evidence="1 8">
        <name>Zn(2+)</name>
        <dbReference type="ChEBI" id="CHEBI:29105"/>
    </cofactor>
</comment>
<dbReference type="PROSITE" id="PS51144">
    <property type="entry name" value="ALPHA_CA_2"/>
    <property type="match status" value="1"/>
</dbReference>
<organism evidence="10 11">
    <name type="scientific">Ignelater luminosus</name>
    <name type="common">Cucubano</name>
    <name type="synonym">Pyrophorus luminosus</name>
    <dbReference type="NCBI Taxonomy" id="2038154"/>
    <lineage>
        <taxon>Eukaryota</taxon>
        <taxon>Metazoa</taxon>
        <taxon>Ecdysozoa</taxon>
        <taxon>Arthropoda</taxon>
        <taxon>Hexapoda</taxon>
        <taxon>Insecta</taxon>
        <taxon>Pterygota</taxon>
        <taxon>Neoptera</taxon>
        <taxon>Endopterygota</taxon>
        <taxon>Coleoptera</taxon>
        <taxon>Polyphaga</taxon>
        <taxon>Elateriformia</taxon>
        <taxon>Elateroidea</taxon>
        <taxon>Elateridae</taxon>
        <taxon>Agrypninae</taxon>
        <taxon>Pyrophorini</taxon>
        <taxon>Ignelater</taxon>
    </lineage>
</organism>
<keyword evidence="5 8" id="KW-0862">Zinc</keyword>
<dbReference type="InterPro" id="IPR001148">
    <property type="entry name" value="CA_dom"/>
</dbReference>
<evidence type="ECO:0000256" key="4">
    <source>
        <dbReference type="ARBA" id="ARBA00022723"/>
    </source>
</evidence>
<proteinExistence type="inferred from homology"/>
<dbReference type="SMART" id="SM01057">
    <property type="entry name" value="Carb_anhydrase"/>
    <property type="match status" value="1"/>
</dbReference>
<dbReference type="EMBL" id="VTPC01090045">
    <property type="protein sequence ID" value="KAF2884963.1"/>
    <property type="molecule type" value="Genomic_DNA"/>
</dbReference>
<evidence type="ECO:0000256" key="5">
    <source>
        <dbReference type="ARBA" id="ARBA00022833"/>
    </source>
</evidence>
<dbReference type="AlphaFoldDB" id="A0A8K0CCV7"/>
<dbReference type="InterPro" id="IPR036398">
    <property type="entry name" value="CA_dom_sf"/>
</dbReference>
<feature type="non-terminal residue" evidence="10">
    <location>
        <position position="269"/>
    </location>
</feature>
<evidence type="ECO:0000256" key="1">
    <source>
        <dbReference type="ARBA" id="ARBA00001947"/>
    </source>
</evidence>
<dbReference type="SUPFAM" id="SSF51069">
    <property type="entry name" value="Carbonic anhydrase"/>
    <property type="match status" value="1"/>
</dbReference>
<comment type="similarity">
    <text evidence="2 8">Belongs to the alpha-carbonic anhydrase family.</text>
</comment>
<dbReference type="Gene3D" id="3.10.200.10">
    <property type="entry name" value="Alpha carbonic anhydrase"/>
    <property type="match status" value="1"/>
</dbReference>
<reference evidence="10" key="1">
    <citation type="submission" date="2019-08" db="EMBL/GenBank/DDBJ databases">
        <title>The genome of the North American firefly Photinus pyralis.</title>
        <authorList>
            <consortium name="Photinus pyralis genome working group"/>
            <person name="Fallon T.R."/>
            <person name="Sander Lower S.E."/>
            <person name="Weng J.-K."/>
        </authorList>
    </citation>
    <scope>NUCLEOTIDE SEQUENCE</scope>
    <source>
        <strain evidence="10">TRF0915ILg1</strain>
        <tissue evidence="10">Whole body</tissue>
    </source>
</reference>
<evidence type="ECO:0000256" key="8">
    <source>
        <dbReference type="RuleBase" id="RU367011"/>
    </source>
</evidence>
<gene>
    <name evidence="10" type="ORF">ILUMI_21240</name>
</gene>
<dbReference type="GO" id="GO:0004089">
    <property type="term" value="F:carbonate dehydratase activity"/>
    <property type="evidence" value="ECO:0007669"/>
    <property type="project" value="UniProtKB-UniRule"/>
</dbReference>
<dbReference type="InterPro" id="IPR023561">
    <property type="entry name" value="Carbonic_anhydrase_a-class"/>
</dbReference>
<comment type="catalytic activity">
    <reaction evidence="7 8">
        <text>hydrogencarbonate + H(+) = CO2 + H2O</text>
        <dbReference type="Rhea" id="RHEA:10748"/>
        <dbReference type="ChEBI" id="CHEBI:15377"/>
        <dbReference type="ChEBI" id="CHEBI:15378"/>
        <dbReference type="ChEBI" id="CHEBI:16526"/>
        <dbReference type="ChEBI" id="CHEBI:17544"/>
        <dbReference type="EC" id="4.2.1.1"/>
    </reaction>
</comment>
<feature type="domain" description="Alpha-carbonic anhydrase" evidence="9">
    <location>
        <begin position="6"/>
        <end position="268"/>
    </location>
</feature>
<dbReference type="GO" id="GO:0008270">
    <property type="term" value="F:zinc ion binding"/>
    <property type="evidence" value="ECO:0007669"/>
    <property type="project" value="UniProtKB-UniRule"/>
</dbReference>
<evidence type="ECO:0000256" key="7">
    <source>
        <dbReference type="ARBA" id="ARBA00048348"/>
    </source>
</evidence>
<keyword evidence="6 8" id="KW-0456">Lyase</keyword>
<comment type="function">
    <text evidence="8">Reversible hydration of carbon dioxide.</text>
</comment>
<dbReference type="InterPro" id="IPR018338">
    <property type="entry name" value="Carbonic_anhydrase_a-class_CS"/>
</dbReference>
<dbReference type="CDD" id="cd00326">
    <property type="entry name" value="alpha_CA"/>
    <property type="match status" value="1"/>
</dbReference>
<keyword evidence="4 8" id="KW-0479">Metal-binding</keyword>
<evidence type="ECO:0000259" key="9">
    <source>
        <dbReference type="PROSITE" id="PS51144"/>
    </source>
</evidence>
<dbReference type="Proteomes" id="UP000801492">
    <property type="component" value="Unassembled WGS sequence"/>
</dbReference>
<dbReference type="Pfam" id="PF00194">
    <property type="entry name" value="Carb_anhydrase"/>
    <property type="match status" value="1"/>
</dbReference>
<dbReference type="PANTHER" id="PTHR18952:SF141">
    <property type="entry name" value="CARBONIC ANHYDRASE"/>
    <property type="match status" value="1"/>
</dbReference>
<evidence type="ECO:0000256" key="6">
    <source>
        <dbReference type="ARBA" id="ARBA00023239"/>
    </source>
</evidence>
<protein>
    <recommendedName>
        <fullName evidence="3 8">Carbonic anhydrase</fullName>
        <ecNumber evidence="3 8">4.2.1.1</ecNumber>
    </recommendedName>
</protein>
<dbReference type="GO" id="GO:0005737">
    <property type="term" value="C:cytoplasm"/>
    <property type="evidence" value="ECO:0007669"/>
    <property type="project" value="TreeGrafter"/>
</dbReference>